<protein>
    <submittedName>
        <fullName evidence="2">Uncharacterized protein</fullName>
    </submittedName>
</protein>
<gene>
    <name evidence="2" type="ORF">HKBW3S03_01783</name>
</gene>
<dbReference type="Proteomes" id="UP000574717">
    <property type="component" value="Unassembled WGS sequence"/>
</dbReference>
<keyword evidence="1" id="KW-0812">Transmembrane</keyword>
<dbReference type="RefSeq" id="WP_176236228.1">
    <property type="nucleotide sequence ID" value="NZ_BLRU01000339.1"/>
</dbReference>
<feature type="transmembrane region" description="Helical" evidence="1">
    <location>
        <begin position="16"/>
        <end position="35"/>
    </location>
</feature>
<name>A0A6V8NLP8_9ACTN</name>
<evidence type="ECO:0000313" key="2">
    <source>
        <dbReference type="EMBL" id="GFP20281.1"/>
    </source>
</evidence>
<dbReference type="EMBL" id="BLRU01000339">
    <property type="protein sequence ID" value="GFP20281.1"/>
    <property type="molecule type" value="Genomic_DNA"/>
</dbReference>
<dbReference type="AlphaFoldDB" id="A0A6V8NLP8"/>
<proteinExistence type="predicted"/>
<sequence>MEVLPEDRENERKTTTLLVTKTAAVLACWVLLFLLLSFLYFYIPILLLAFFLALFSLYHTRDIIISWKKEREKRRKYERYREIKGVKK</sequence>
<evidence type="ECO:0000256" key="1">
    <source>
        <dbReference type="SAM" id="Phobius"/>
    </source>
</evidence>
<evidence type="ECO:0000313" key="3">
    <source>
        <dbReference type="Proteomes" id="UP000574717"/>
    </source>
</evidence>
<keyword evidence="1" id="KW-0472">Membrane</keyword>
<reference evidence="2 3" key="1">
    <citation type="journal article" date="2020" name="Front. Microbiol.">
        <title>Single-cell genomics of novel Actinobacteria with the Wood-Ljungdahl pathway discovered in a serpentinizing system.</title>
        <authorList>
            <person name="Merino N."/>
            <person name="Kawai M."/>
            <person name="Boyd E.S."/>
            <person name="Colman D.R."/>
            <person name="McGlynn S.E."/>
            <person name="Nealson K.H."/>
            <person name="Kurokawa K."/>
            <person name="Hongoh Y."/>
        </authorList>
    </citation>
    <scope>NUCLEOTIDE SEQUENCE [LARGE SCALE GENOMIC DNA]</scope>
    <source>
        <strain evidence="2 3">S03</strain>
    </source>
</reference>
<organism evidence="2 3">
    <name type="scientific">Candidatus Hakubella thermalkaliphila</name>
    <dbReference type="NCBI Taxonomy" id="2754717"/>
    <lineage>
        <taxon>Bacteria</taxon>
        <taxon>Bacillati</taxon>
        <taxon>Actinomycetota</taxon>
        <taxon>Actinomycetota incertae sedis</taxon>
        <taxon>Candidatus Hakubellales</taxon>
        <taxon>Candidatus Hakubellaceae</taxon>
        <taxon>Candidatus Hakubella</taxon>
    </lineage>
</organism>
<accession>A0A6V8NLP8</accession>
<comment type="caution">
    <text evidence="2">The sequence shown here is derived from an EMBL/GenBank/DDBJ whole genome shotgun (WGS) entry which is preliminary data.</text>
</comment>
<feature type="transmembrane region" description="Helical" evidence="1">
    <location>
        <begin position="41"/>
        <end position="59"/>
    </location>
</feature>
<keyword evidence="1" id="KW-1133">Transmembrane helix</keyword>